<comment type="caution">
    <text evidence="2">The sequence shown here is derived from an EMBL/GenBank/DDBJ whole genome shotgun (WGS) entry which is preliminary data.</text>
</comment>
<proteinExistence type="predicted"/>
<feature type="compositionally biased region" description="Basic and acidic residues" evidence="1">
    <location>
        <begin position="32"/>
        <end position="42"/>
    </location>
</feature>
<evidence type="ECO:0000313" key="3">
    <source>
        <dbReference type="Proteomes" id="UP001359485"/>
    </source>
</evidence>
<accession>A0ABR1B9Q8</accession>
<organism evidence="2 3">
    <name type="scientific">Polyplax serrata</name>
    <name type="common">Common mouse louse</name>
    <dbReference type="NCBI Taxonomy" id="468196"/>
    <lineage>
        <taxon>Eukaryota</taxon>
        <taxon>Metazoa</taxon>
        <taxon>Ecdysozoa</taxon>
        <taxon>Arthropoda</taxon>
        <taxon>Hexapoda</taxon>
        <taxon>Insecta</taxon>
        <taxon>Pterygota</taxon>
        <taxon>Neoptera</taxon>
        <taxon>Paraneoptera</taxon>
        <taxon>Psocodea</taxon>
        <taxon>Troctomorpha</taxon>
        <taxon>Phthiraptera</taxon>
        <taxon>Anoplura</taxon>
        <taxon>Polyplacidae</taxon>
        <taxon>Polyplax</taxon>
    </lineage>
</organism>
<keyword evidence="3" id="KW-1185">Reference proteome</keyword>
<gene>
    <name evidence="2" type="ORF">RUM44_000939</name>
</gene>
<dbReference type="Proteomes" id="UP001359485">
    <property type="component" value="Unassembled WGS sequence"/>
</dbReference>
<name>A0ABR1B9Q8_POLSC</name>
<evidence type="ECO:0000256" key="1">
    <source>
        <dbReference type="SAM" id="MobiDB-lite"/>
    </source>
</evidence>
<dbReference type="EMBL" id="JAWJWF010000003">
    <property type="protein sequence ID" value="KAK6635685.1"/>
    <property type="molecule type" value="Genomic_DNA"/>
</dbReference>
<reference evidence="2 3" key="1">
    <citation type="submission" date="2023-09" db="EMBL/GenBank/DDBJ databases">
        <title>Genomes of two closely related lineages of the louse Polyplax serrata with different host specificities.</title>
        <authorList>
            <person name="Martinu J."/>
            <person name="Tarabai H."/>
            <person name="Stefka J."/>
            <person name="Hypsa V."/>
        </authorList>
    </citation>
    <scope>NUCLEOTIDE SEQUENCE [LARGE SCALE GENOMIC DNA]</scope>
    <source>
        <strain evidence="2">98ZLc_SE</strain>
    </source>
</reference>
<protein>
    <submittedName>
        <fullName evidence="2">Uncharacterized protein</fullName>
    </submittedName>
</protein>
<evidence type="ECO:0000313" key="2">
    <source>
        <dbReference type="EMBL" id="KAK6635685.1"/>
    </source>
</evidence>
<feature type="region of interest" description="Disordered" evidence="1">
    <location>
        <begin position="22"/>
        <end position="47"/>
    </location>
</feature>
<sequence length="264" mass="30021">MSRKQKLNLIGELTTHKCDYQVWPLDPGQPKPDVRPREDIAKKPPPPFVQIDSQSHAPYRPSAHVPFDLYVERKPIVRTDPRECFKLRKKLKNQAPTETGNSPILSPALPIDKIENEKDMQTVVKYTYTGMHKILMEEAAMKNSKIPNPGNRVISEGGDLSFKPQLYPPLPPGWLGAANHWDCLQSRNLGDPTKNFWLRRGPDIECSCCCNPLPTMLSKETKDQIRQLILEGNLRLPYDITKTGYRGFRQICAKGVPLEKKKAS</sequence>